<dbReference type="NCBIfam" id="NF005559">
    <property type="entry name" value="PRK07231.1"/>
    <property type="match status" value="1"/>
</dbReference>
<comment type="similarity">
    <text evidence="1">Belongs to the short-chain dehydrogenases/reductases (SDR) family.</text>
</comment>
<evidence type="ECO:0000313" key="4">
    <source>
        <dbReference type="Proteomes" id="UP000257109"/>
    </source>
</evidence>
<dbReference type="InterPro" id="IPR020904">
    <property type="entry name" value="Sc_DH/Rdtase_CS"/>
</dbReference>
<dbReference type="InterPro" id="IPR036291">
    <property type="entry name" value="NAD(P)-bd_dom_sf"/>
</dbReference>
<evidence type="ECO:0000313" key="3">
    <source>
        <dbReference type="EMBL" id="RDX62114.1"/>
    </source>
</evidence>
<dbReference type="Proteomes" id="UP000257109">
    <property type="component" value="Unassembled WGS sequence"/>
</dbReference>
<dbReference type="PRINTS" id="PR00081">
    <property type="entry name" value="GDHRDH"/>
</dbReference>
<accession>A0A371E7V6</accession>
<dbReference type="InterPro" id="IPR002347">
    <property type="entry name" value="SDR_fam"/>
</dbReference>
<dbReference type="PANTHER" id="PTHR43180:SF30">
    <property type="entry name" value="MOMILACTONE A SYNTHASE"/>
    <property type="match status" value="1"/>
</dbReference>
<comment type="caution">
    <text evidence="3">The sequence shown here is derived from an EMBL/GenBank/DDBJ whole genome shotgun (WGS) entry which is preliminary data.</text>
</comment>
<proteinExistence type="inferred from homology"/>
<dbReference type="STRING" id="157652.A0A371E7V6"/>
<dbReference type="GO" id="GO:0016491">
    <property type="term" value="F:oxidoreductase activity"/>
    <property type="evidence" value="ECO:0007669"/>
    <property type="project" value="UniProtKB-KW"/>
</dbReference>
<name>A0A371E7V6_MUCPR</name>
<dbReference type="OrthoDB" id="294295at2759"/>
<dbReference type="SUPFAM" id="SSF51735">
    <property type="entry name" value="NAD(P)-binding Rossmann-fold domains"/>
    <property type="match status" value="1"/>
</dbReference>
<dbReference type="PROSITE" id="PS00061">
    <property type="entry name" value="ADH_SHORT"/>
    <property type="match status" value="1"/>
</dbReference>
<evidence type="ECO:0000256" key="2">
    <source>
        <dbReference type="ARBA" id="ARBA00023002"/>
    </source>
</evidence>
<gene>
    <name evidence="3" type="ORF">CR513_59586</name>
</gene>
<keyword evidence="2" id="KW-0560">Oxidoreductase</keyword>
<dbReference type="FunFam" id="3.40.50.720:FF:000084">
    <property type="entry name" value="Short-chain dehydrogenase reductase"/>
    <property type="match status" value="1"/>
</dbReference>
<evidence type="ECO:0000256" key="1">
    <source>
        <dbReference type="ARBA" id="ARBA00006484"/>
    </source>
</evidence>
<feature type="non-terminal residue" evidence="3">
    <location>
        <position position="1"/>
    </location>
</feature>
<evidence type="ECO:0008006" key="5">
    <source>
        <dbReference type="Google" id="ProtNLM"/>
    </source>
</evidence>
<sequence length="276" mass="28829">MASFSLLSAAARRLEGKVALITGGASGIGESTARLFSKHGAKVVIADIQDELGHSVCKDIGPSSASYVHCDVTNEEHVERAVDEAVSKFGKLDIMYANAGIIGAWNPSIVHNEKSHFEEVIRVNLVGAFLGIKHAARVMRPSRRGSIVATASVCARLGGVASHAYTSSKHGIVGLVRNTAVELGAFGIRVNCVSPYAVPTPMSRTFLNTNDEGIAALYSNLKGAVLKPEDVAEAVLYLGSDASKFVSGHDLVVDGGFTVVNSGLCAFGDSITLTSS</sequence>
<dbReference type="EMBL" id="QJKJ01015681">
    <property type="protein sequence ID" value="RDX62114.1"/>
    <property type="molecule type" value="Genomic_DNA"/>
</dbReference>
<dbReference type="PANTHER" id="PTHR43180">
    <property type="entry name" value="3-OXOACYL-(ACYL-CARRIER-PROTEIN) REDUCTASE (AFU_ORTHOLOGUE AFUA_6G11210)"/>
    <property type="match status" value="1"/>
</dbReference>
<organism evidence="3 4">
    <name type="scientific">Mucuna pruriens</name>
    <name type="common">Velvet bean</name>
    <name type="synonym">Dolichos pruriens</name>
    <dbReference type="NCBI Taxonomy" id="157652"/>
    <lineage>
        <taxon>Eukaryota</taxon>
        <taxon>Viridiplantae</taxon>
        <taxon>Streptophyta</taxon>
        <taxon>Embryophyta</taxon>
        <taxon>Tracheophyta</taxon>
        <taxon>Spermatophyta</taxon>
        <taxon>Magnoliopsida</taxon>
        <taxon>eudicotyledons</taxon>
        <taxon>Gunneridae</taxon>
        <taxon>Pentapetalae</taxon>
        <taxon>rosids</taxon>
        <taxon>fabids</taxon>
        <taxon>Fabales</taxon>
        <taxon>Fabaceae</taxon>
        <taxon>Papilionoideae</taxon>
        <taxon>50 kb inversion clade</taxon>
        <taxon>NPAAA clade</taxon>
        <taxon>indigoferoid/millettioid clade</taxon>
        <taxon>Phaseoleae</taxon>
        <taxon>Mucuna</taxon>
    </lineage>
</organism>
<dbReference type="AlphaFoldDB" id="A0A371E7V6"/>
<dbReference type="Pfam" id="PF13561">
    <property type="entry name" value="adh_short_C2"/>
    <property type="match status" value="1"/>
</dbReference>
<reference evidence="3" key="1">
    <citation type="submission" date="2018-05" db="EMBL/GenBank/DDBJ databases">
        <title>Draft genome of Mucuna pruriens seed.</title>
        <authorList>
            <person name="Nnadi N.E."/>
            <person name="Vos R."/>
            <person name="Hasami M.H."/>
            <person name="Devisetty U.K."/>
            <person name="Aguiy J.C."/>
        </authorList>
    </citation>
    <scope>NUCLEOTIDE SEQUENCE [LARGE SCALE GENOMIC DNA]</scope>
    <source>
        <strain evidence="3">JCA_2017</strain>
    </source>
</reference>
<keyword evidence="4" id="KW-1185">Reference proteome</keyword>
<dbReference type="Gene3D" id="3.40.50.720">
    <property type="entry name" value="NAD(P)-binding Rossmann-like Domain"/>
    <property type="match status" value="1"/>
</dbReference>
<protein>
    <recommendedName>
        <fullName evidence="5">Secoisolariciresinol dehydrogenase</fullName>
    </recommendedName>
</protein>
<dbReference type="PRINTS" id="PR00080">
    <property type="entry name" value="SDRFAMILY"/>
</dbReference>